<dbReference type="SUPFAM" id="SSF46894">
    <property type="entry name" value="C-terminal effector domain of the bipartite response regulators"/>
    <property type="match status" value="1"/>
</dbReference>
<evidence type="ECO:0000313" key="6">
    <source>
        <dbReference type="EMBL" id="MDC0672246.1"/>
    </source>
</evidence>
<dbReference type="EMBL" id="JAQNDN010000019">
    <property type="protein sequence ID" value="MDC0672246.1"/>
    <property type="molecule type" value="Genomic_DNA"/>
</dbReference>
<feature type="domain" description="HTH luxR-type" evidence="4">
    <location>
        <begin position="144"/>
        <end position="209"/>
    </location>
</feature>
<dbReference type="CDD" id="cd06170">
    <property type="entry name" value="LuxR_C_like"/>
    <property type="match status" value="1"/>
</dbReference>
<keyword evidence="7" id="KW-1185">Reference proteome</keyword>
<dbReference type="InterPro" id="IPR001789">
    <property type="entry name" value="Sig_transdc_resp-reg_receiver"/>
</dbReference>
<dbReference type="InterPro" id="IPR039420">
    <property type="entry name" value="WalR-like"/>
</dbReference>
<keyword evidence="2" id="KW-0238">DNA-binding</keyword>
<dbReference type="InterPro" id="IPR016032">
    <property type="entry name" value="Sig_transdc_resp-reg_C-effctor"/>
</dbReference>
<dbReference type="InterPro" id="IPR011006">
    <property type="entry name" value="CheY-like_superfamily"/>
</dbReference>
<dbReference type="SMART" id="SM00421">
    <property type="entry name" value="HTH_LUXR"/>
    <property type="match status" value="1"/>
</dbReference>
<accession>A0ABT5BGY8</accession>
<dbReference type="Pfam" id="PF00072">
    <property type="entry name" value="Response_reg"/>
    <property type="match status" value="1"/>
</dbReference>
<dbReference type="PRINTS" id="PR00038">
    <property type="entry name" value="HTHLUXR"/>
</dbReference>
<evidence type="ECO:0000256" key="2">
    <source>
        <dbReference type="ARBA" id="ARBA00023125"/>
    </source>
</evidence>
<dbReference type="SMART" id="SM00448">
    <property type="entry name" value="REC"/>
    <property type="match status" value="1"/>
</dbReference>
<dbReference type="PANTHER" id="PTHR43214">
    <property type="entry name" value="TWO-COMPONENT RESPONSE REGULATOR"/>
    <property type="match status" value="1"/>
</dbReference>
<gene>
    <name evidence="6" type="ORF">POL58_31145</name>
</gene>
<dbReference type="SUPFAM" id="SSF52172">
    <property type="entry name" value="CheY-like"/>
    <property type="match status" value="1"/>
</dbReference>
<evidence type="ECO:0000256" key="3">
    <source>
        <dbReference type="PROSITE-ProRule" id="PRU00169"/>
    </source>
</evidence>
<dbReference type="Proteomes" id="UP001217838">
    <property type="component" value="Unassembled WGS sequence"/>
</dbReference>
<keyword evidence="1 3" id="KW-0597">Phosphoprotein</keyword>
<dbReference type="Gene3D" id="3.40.50.2300">
    <property type="match status" value="1"/>
</dbReference>
<sequence>MIRVVLVDDQTLLRNGLRHLLSLAPDLEVVGEAADGDEALAVIRATAPDVVLLDVRMPCRDGIGVLRALGREAPATLLLTTFDDDEALLAGMAAGARGFLLKDVAFEQLVDAIHRLARGESYIRPAVTDAAVRALRAMRPRAEPRPQVEPLTPREREVLRLMAGGYSNREIGEALGTSEGTAKNHASAILAKLGVRDRTRAVLRALDLGLL</sequence>
<feature type="modified residue" description="4-aspartylphosphate" evidence="3">
    <location>
        <position position="54"/>
    </location>
</feature>
<comment type="caution">
    <text evidence="6">The sequence shown here is derived from an EMBL/GenBank/DDBJ whole genome shotgun (WGS) entry which is preliminary data.</text>
</comment>
<name>A0ABT5BGY8_9BACT</name>
<dbReference type="Pfam" id="PF00196">
    <property type="entry name" value="GerE"/>
    <property type="match status" value="1"/>
</dbReference>
<dbReference type="InterPro" id="IPR000792">
    <property type="entry name" value="Tscrpt_reg_LuxR_C"/>
</dbReference>
<protein>
    <submittedName>
        <fullName evidence="6">Response regulator transcription factor</fullName>
    </submittedName>
</protein>
<evidence type="ECO:0000256" key="1">
    <source>
        <dbReference type="ARBA" id="ARBA00022553"/>
    </source>
</evidence>
<proteinExistence type="predicted"/>
<evidence type="ECO:0000259" key="4">
    <source>
        <dbReference type="PROSITE" id="PS50043"/>
    </source>
</evidence>
<dbReference type="InterPro" id="IPR058245">
    <property type="entry name" value="NreC/VraR/RcsB-like_REC"/>
</dbReference>
<dbReference type="PROSITE" id="PS50043">
    <property type="entry name" value="HTH_LUXR_2"/>
    <property type="match status" value="1"/>
</dbReference>
<dbReference type="RefSeq" id="WP_272003651.1">
    <property type="nucleotide sequence ID" value="NZ_JAQNDN010000019.1"/>
</dbReference>
<dbReference type="PROSITE" id="PS50110">
    <property type="entry name" value="RESPONSE_REGULATORY"/>
    <property type="match status" value="1"/>
</dbReference>
<dbReference type="CDD" id="cd17535">
    <property type="entry name" value="REC_NarL-like"/>
    <property type="match status" value="1"/>
</dbReference>
<evidence type="ECO:0000259" key="5">
    <source>
        <dbReference type="PROSITE" id="PS50110"/>
    </source>
</evidence>
<evidence type="ECO:0000313" key="7">
    <source>
        <dbReference type="Proteomes" id="UP001217838"/>
    </source>
</evidence>
<organism evidence="6 7">
    <name type="scientific">Nannocystis radixulma</name>
    <dbReference type="NCBI Taxonomy" id="2995305"/>
    <lineage>
        <taxon>Bacteria</taxon>
        <taxon>Pseudomonadati</taxon>
        <taxon>Myxococcota</taxon>
        <taxon>Polyangia</taxon>
        <taxon>Nannocystales</taxon>
        <taxon>Nannocystaceae</taxon>
        <taxon>Nannocystis</taxon>
    </lineage>
</organism>
<reference evidence="6 7" key="1">
    <citation type="submission" date="2022-11" db="EMBL/GenBank/DDBJ databases">
        <title>Minimal conservation of predation-associated metabolite biosynthetic gene clusters underscores biosynthetic potential of Myxococcota including descriptions for ten novel species: Archangium lansinium sp. nov., Myxococcus landrumus sp. nov., Nannocystis bai.</title>
        <authorList>
            <person name="Ahearne A."/>
            <person name="Stevens C."/>
            <person name="Dowd S."/>
        </authorList>
    </citation>
    <scope>NUCLEOTIDE SEQUENCE [LARGE SCALE GENOMIC DNA]</scope>
    <source>
        <strain evidence="6 7">NCELM</strain>
    </source>
</reference>
<feature type="domain" description="Response regulatory" evidence="5">
    <location>
        <begin position="3"/>
        <end position="117"/>
    </location>
</feature>